<keyword evidence="2" id="KW-1185">Reference proteome</keyword>
<dbReference type="InterPro" id="IPR006530">
    <property type="entry name" value="YD"/>
</dbReference>
<dbReference type="NCBIfam" id="TIGR01643">
    <property type="entry name" value="YD_repeat_2x"/>
    <property type="match status" value="1"/>
</dbReference>
<organism evidence="1 2">
    <name type="scientific">Pseudobutyrivibrio ruminis</name>
    <dbReference type="NCBI Taxonomy" id="46206"/>
    <lineage>
        <taxon>Bacteria</taxon>
        <taxon>Bacillati</taxon>
        <taxon>Bacillota</taxon>
        <taxon>Clostridia</taxon>
        <taxon>Lachnospirales</taxon>
        <taxon>Lachnospiraceae</taxon>
        <taxon>Pseudobutyrivibrio</taxon>
    </lineage>
</organism>
<evidence type="ECO:0000313" key="2">
    <source>
        <dbReference type="Proteomes" id="UP000182321"/>
    </source>
</evidence>
<dbReference type="AlphaFoldDB" id="A0A1H7KEY0"/>
<gene>
    <name evidence="1" type="ORF">SAMN02910377_02023</name>
</gene>
<reference evidence="2" key="1">
    <citation type="submission" date="2016-10" db="EMBL/GenBank/DDBJ databases">
        <authorList>
            <person name="Varghese N."/>
            <person name="Submissions S."/>
        </authorList>
    </citation>
    <scope>NUCLEOTIDE SEQUENCE [LARGE SCALE GENOMIC DNA]</scope>
    <source>
        <strain evidence="2">ACV-9</strain>
    </source>
</reference>
<proteinExistence type="predicted"/>
<name>A0A1H7KEY0_9FIRM</name>
<accession>A0A1H7KEY0</accession>
<evidence type="ECO:0000313" key="1">
    <source>
        <dbReference type="EMBL" id="SEK85433.1"/>
    </source>
</evidence>
<sequence length="43" mass="5105">MTDEGVVTKYRYDELDRLLEAASNLKAISYEYDRTLMPYTRRG</sequence>
<dbReference type="EMBL" id="FNZX01000012">
    <property type="protein sequence ID" value="SEK85433.1"/>
    <property type="molecule type" value="Genomic_DNA"/>
</dbReference>
<protein>
    <submittedName>
        <fullName evidence="1">YD repeat-containing protein</fullName>
    </submittedName>
</protein>
<dbReference type="Proteomes" id="UP000182321">
    <property type="component" value="Unassembled WGS sequence"/>
</dbReference>